<dbReference type="PANTHER" id="PTHR48206:SF1">
    <property type="entry name" value="CHLOROPLAST SENSOR KINASE, CHLOROPLASTIC"/>
    <property type="match status" value="1"/>
</dbReference>
<dbReference type="InterPro" id="IPR036890">
    <property type="entry name" value="HATPase_C_sf"/>
</dbReference>
<dbReference type="OrthoDB" id="43364at2759"/>
<organism evidence="3">
    <name type="scientific">Setaria italica</name>
    <name type="common">Foxtail millet</name>
    <name type="synonym">Panicum italicum</name>
    <dbReference type="NCBI Taxonomy" id="4555"/>
    <lineage>
        <taxon>Eukaryota</taxon>
        <taxon>Viridiplantae</taxon>
        <taxon>Streptophyta</taxon>
        <taxon>Embryophyta</taxon>
        <taxon>Tracheophyta</taxon>
        <taxon>Spermatophyta</taxon>
        <taxon>Magnoliopsida</taxon>
        <taxon>Liliopsida</taxon>
        <taxon>Poales</taxon>
        <taxon>Poaceae</taxon>
        <taxon>PACMAD clade</taxon>
        <taxon>Panicoideae</taxon>
        <taxon>Panicodae</taxon>
        <taxon>Paniceae</taxon>
        <taxon>Cenchrinae</taxon>
        <taxon>Setaria</taxon>
    </lineage>
</organism>
<proteinExistence type="predicted"/>
<evidence type="ECO:0000256" key="2">
    <source>
        <dbReference type="SAM" id="MobiDB-lite"/>
    </source>
</evidence>
<comment type="subunit">
    <text evidence="1">Homodimer.</text>
</comment>
<dbReference type="SUPFAM" id="SSF55874">
    <property type="entry name" value="ATPase domain of HSP90 chaperone/DNA topoisomerase II/histidine kinase"/>
    <property type="match status" value="1"/>
</dbReference>
<dbReference type="STRING" id="4555.A0A368QKS3"/>
<sequence>MILNAPLHLRRPCSPAAHHPKTSASSPTLIPLPCGLLARRACACAHSPLRHVASPAEEEGAGEGEGGEEEEDLGPASAAAVAAAIRRASNASPVRFRRVRLGETGEAGPHREDGDLAEPSADFRRLCAEQLEMFRVVVSRDAVLSVYVRPAGSYIMDQLELRRVALYPGINNVPERDTVVLVGNFSISAGLRAAEAFLVKQQMEVVTEFGAIVLPMVKHPFVVGFLVAELPELHGGRAINFHTADIQLPSSTSMDKSSEITPHTKFKAWDVQTSGDQANNYSQLVNEWKNTALMISRTLAMAYVMDQKAYLVQQTSWQNNVRMSGLVEQIRGPLSNIQTLAKMLSVHMKRTEIPYDIIEDILIQGDHLKDALQQIQEAVYLTKANIVRSSEETLKKIQGSPHPSRALSDYGSVHGNDSQNVDPVLALNSDKDDMVMPMPPLWLVPLQHQDARPCDLCDVLKDLVAGALPLAYKQQRTLDITGISNPLHVAVEESALRQALSNLIEGSLLRTQHGGRVQIYAGEAPAGGTLVVIDDDGPDMQYMTQMRSLAPFGSDLLADDMLEDNMTWNFIAGLTVAREILENYGCVLRVISPRRPDAVIGTGGSRIEIWLPSFQTEVADITEEA</sequence>
<reference evidence="3" key="1">
    <citation type="journal article" date="2012" name="Nat. Biotechnol.">
        <title>Reference genome sequence of the model plant Setaria.</title>
        <authorList>
            <person name="Bennetzen J.L."/>
            <person name="Schmutz J."/>
            <person name="Wang H."/>
            <person name="Percifield R."/>
            <person name="Hawkins J."/>
            <person name="Pontaroli A.C."/>
            <person name="Estep M."/>
            <person name="Feng L."/>
            <person name="Vaughn J.N."/>
            <person name="Grimwood J."/>
            <person name="Jenkins J."/>
            <person name="Barry K."/>
            <person name="Lindquist E."/>
            <person name="Hellsten U."/>
            <person name="Deshpande S."/>
            <person name="Wang X."/>
            <person name="Wu X."/>
            <person name="Mitros T."/>
            <person name="Triplett J."/>
            <person name="Yang X."/>
            <person name="Ye C.Y."/>
            <person name="Mauro-Herrera M."/>
            <person name="Wang L."/>
            <person name="Li P."/>
            <person name="Sharma M."/>
            <person name="Sharma R."/>
            <person name="Ronald P.C."/>
            <person name="Panaud O."/>
            <person name="Kellogg E.A."/>
            <person name="Brutnell T.P."/>
            <person name="Doust A.N."/>
            <person name="Tuskan G.A."/>
            <person name="Rokhsar D."/>
            <person name="Devos K.M."/>
        </authorList>
    </citation>
    <scope>NUCLEOTIDE SEQUENCE [LARGE SCALE GENOMIC DNA]</scope>
    <source>
        <strain evidence="3">Yugu1</strain>
    </source>
</reference>
<reference evidence="3" key="2">
    <citation type="submission" date="2015-07" db="EMBL/GenBank/DDBJ databases">
        <authorList>
            <person name="Noorani M."/>
        </authorList>
    </citation>
    <scope>NUCLEOTIDE SEQUENCE</scope>
    <source>
        <strain evidence="3">Yugu1</strain>
    </source>
</reference>
<evidence type="ECO:0000313" key="3">
    <source>
        <dbReference type="EMBL" id="RCV18579.1"/>
    </source>
</evidence>
<gene>
    <name evidence="3" type="ORF">SETIT_3G312300v2</name>
</gene>
<dbReference type="PANTHER" id="PTHR48206">
    <property type="entry name" value="CHLOROPLAST SENSOR KINASE, CHLOROPLASTIC"/>
    <property type="match status" value="1"/>
</dbReference>
<dbReference type="KEGG" id="sita:101769178"/>
<evidence type="ECO:0008006" key="4">
    <source>
        <dbReference type="Google" id="ProtNLM"/>
    </source>
</evidence>
<feature type="compositionally biased region" description="Acidic residues" evidence="2">
    <location>
        <begin position="56"/>
        <end position="73"/>
    </location>
</feature>
<dbReference type="InterPro" id="IPR053334">
    <property type="entry name" value="Chloroplast_Sensor_Kinase"/>
</dbReference>
<accession>A0A368QKS3</accession>
<protein>
    <recommendedName>
        <fullName evidence="4">Histidine kinase domain-containing protein</fullName>
    </recommendedName>
</protein>
<name>A0A368QKS3_SETIT</name>
<feature type="region of interest" description="Disordered" evidence="2">
    <location>
        <begin position="53"/>
        <end position="77"/>
    </location>
</feature>
<dbReference type="AlphaFoldDB" id="A0A368QKS3"/>
<evidence type="ECO:0000256" key="1">
    <source>
        <dbReference type="ARBA" id="ARBA00011738"/>
    </source>
</evidence>
<dbReference type="Gene3D" id="3.30.565.10">
    <property type="entry name" value="Histidine kinase-like ATPase, C-terminal domain"/>
    <property type="match status" value="1"/>
</dbReference>
<dbReference type="EMBL" id="CM003530">
    <property type="protein sequence ID" value="RCV18579.1"/>
    <property type="molecule type" value="Genomic_DNA"/>
</dbReference>